<proteinExistence type="predicted"/>
<dbReference type="HOGENOM" id="CLU_2864690_0_0_6"/>
<dbReference type="EMBL" id="AAOE01000001">
    <property type="protein sequence ID" value="EAR11132.1"/>
    <property type="molecule type" value="Genomic_DNA"/>
</dbReference>
<gene>
    <name evidence="1" type="ORF">MED297_19632</name>
</gene>
<comment type="caution">
    <text evidence="1">The sequence shown here is derived from an EMBL/GenBank/DDBJ whole genome shotgun (WGS) entry which is preliminary data.</text>
</comment>
<organism evidence="1 2">
    <name type="scientific">Reinekea blandensis MED297</name>
    <dbReference type="NCBI Taxonomy" id="314283"/>
    <lineage>
        <taxon>Bacteria</taxon>
        <taxon>Pseudomonadati</taxon>
        <taxon>Pseudomonadota</taxon>
        <taxon>Gammaproteobacteria</taxon>
        <taxon>Oceanospirillales</taxon>
        <taxon>Saccharospirillaceae</taxon>
        <taxon>Reinekea</taxon>
    </lineage>
</organism>
<evidence type="ECO:0000313" key="1">
    <source>
        <dbReference type="EMBL" id="EAR11132.1"/>
    </source>
</evidence>
<sequence length="64" mass="7437">MDDIGGYIIRISNRRYAFFETYRISDPRLEQLQINDVPINGSELEIATYDTSGRQSPFIRVDLP</sequence>
<dbReference type="Proteomes" id="UP000005953">
    <property type="component" value="Unassembled WGS sequence"/>
</dbReference>
<name>A4B931_9GAMM</name>
<protein>
    <submittedName>
        <fullName evidence="1">Uncharacterized protein</fullName>
    </submittedName>
</protein>
<reference evidence="1 2" key="1">
    <citation type="submission" date="2006-02" db="EMBL/GenBank/DDBJ databases">
        <authorList>
            <person name="Pinhassi J."/>
            <person name="Pedros-Alio C."/>
            <person name="Ferriera S."/>
            <person name="Johnson J."/>
            <person name="Kravitz S."/>
            <person name="Halpern A."/>
            <person name="Remington K."/>
            <person name="Beeson K."/>
            <person name="Tran B."/>
            <person name="Rogers Y.-H."/>
            <person name="Friedman R."/>
            <person name="Venter J.C."/>
        </authorList>
    </citation>
    <scope>NUCLEOTIDE SEQUENCE [LARGE SCALE GENOMIC DNA]</scope>
    <source>
        <strain evidence="1 2">MED297</strain>
    </source>
</reference>
<evidence type="ECO:0000313" key="2">
    <source>
        <dbReference type="Proteomes" id="UP000005953"/>
    </source>
</evidence>
<dbReference type="STRING" id="314283.MED297_19632"/>
<keyword evidence="2" id="KW-1185">Reference proteome</keyword>
<accession>A4B931</accession>
<dbReference type="AlphaFoldDB" id="A4B931"/>